<sequence length="251" mass="28293">MLYPGSAKPLYEQLKDILKQKIASGEFKPGEALPGERQLMETYSVSRVTVRQAIAELVNEGLLYRQHGKGTFVAPKRIERPLARLLGVAEELTLEGLDVEIKVIKTGIQESTPEIRQELQLAENEPVFCVSRLITAAGQPLLLDHSYFPQAIGQLLQNLDLSKDLIYIQLELYGYKISNGKQRISAGRASREEARYLQYKSGSPVLIVKRTTYVEGGLPIDFSHAIYRGDRYEYHVSLQRHPLGLENKKGK</sequence>
<dbReference type="InterPro" id="IPR036388">
    <property type="entry name" value="WH-like_DNA-bd_sf"/>
</dbReference>
<evidence type="ECO:0000256" key="2">
    <source>
        <dbReference type="ARBA" id="ARBA00023125"/>
    </source>
</evidence>
<reference evidence="5 6" key="1">
    <citation type="submission" date="2019-11" db="EMBL/GenBank/DDBJ databases">
        <title>Genome sequence of Moorella glycerini DSM11254.</title>
        <authorList>
            <person name="Poehlein A."/>
            <person name="Boeer T."/>
            <person name="Daniel R."/>
        </authorList>
    </citation>
    <scope>NUCLEOTIDE SEQUENCE [LARGE SCALE GENOMIC DNA]</scope>
    <source>
        <strain evidence="5 6">DSM 11254</strain>
    </source>
</reference>
<evidence type="ECO:0000259" key="4">
    <source>
        <dbReference type="PROSITE" id="PS50949"/>
    </source>
</evidence>
<evidence type="ECO:0000256" key="1">
    <source>
        <dbReference type="ARBA" id="ARBA00023015"/>
    </source>
</evidence>
<dbReference type="GO" id="GO:0045892">
    <property type="term" value="P:negative regulation of DNA-templated transcription"/>
    <property type="evidence" value="ECO:0007669"/>
    <property type="project" value="TreeGrafter"/>
</dbReference>
<gene>
    <name evidence="5" type="primary">yvoA_2</name>
    <name evidence="5" type="ORF">MGLY_03840</name>
</gene>
<dbReference type="GO" id="GO:0003700">
    <property type="term" value="F:DNA-binding transcription factor activity"/>
    <property type="evidence" value="ECO:0007669"/>
    <property type="project" value="InterPro"/>
</dbReference>
<dbReference type="OrthoDB" id="457376at2"/>
<keyword evidence="3" id="KW-0804">Transcription</keyword>
<evidence type="ECO:0000313" key="6">
    <source>
        <dbReference type="Proteomes" id="UP000425916"/>
    </source>
</evidence>
<dbReference type="Gene3D" id="1.10.10.10">
    <property type="entry name" value="Winged helix-like DNA-binding domain superfamily/Winged helix DNA-binding domain"/>
    <property type="match status" value="1"/>
</dbReference>
<evidence type="ECO:0000313" key="5">
    <source>
        <dbReference type="EMBL" id="QGP91060.1"/>
    </source>
</evidence>
<dbReference type="InterPro" id="IPR011663">
    <property type="entry name" value="UTRA"/>
</dbReference>
<dbReference type="AlphaFoldDB" id="A0A6I5ZMG0"/>
<dbReference type="InterPro" id="IPR050679">
    <property type="entry name" value="Bact_HTH_transcr_reg"/>
</dbReference>
<dbReference type="RefSeq" id="WP_156271488.1">
    <property type="nucleotide sequence ID" value="NZ_CP046244.1"/>
</dbReference>
<evidence type="ECO:0000256" key="3">
    <source>
        <dbReference type="ARBA" id="ARBA00023163"/>
    </source>
</evidence>
<dbReference type="Gene3D" id="3.40.1410.10">
    <property type="entry name" value="Chorismate lyase-like"/>
    <property type="match status" value="1"/>
</dbReference>
<dbReference type="PRINTS" id="PR00035">
    <property type="entry name" value="HTHGNTR"/>
</dbReference>
<keyword evidence="2" id="KW-0238">DNA-binding</keyword>
<dbReference type="GO" id="GO:0003677">
    <property type="term" value="F:DNA binding"/>
    <property type="evidence" value="ECO:0007669"/>
    <property type="project" value="UniProtKB-KW"/>
</dbReference>
<dbReference type="EMBL" id="CP046244">
    <property type="protein sequence ID" value="QGP91060.1"/>
    <property type="molecule type" value="Genomic_DNA"/>
</dbReference>
<protein>
    <submittedName>
        <fullName evidence="5">HTH-type transcriptional repressor YvoA</fullName>
    </submittedName>
</protein>
<accession>A0A6I5ZMG0</accession>
<dbReference type="FunFam" id="1.10.10.10:FF:000079">
    <property type="entry name" value="GntR family transcriptional regulator"/>
    <property type="match status" value="1"/>
</dbReference>
<feature type="domain" description="HTH gntR-type" evidence="4">
    <location>
        <begin position="8"/>
        <end position="76"/>
    </location>
</feature>
<keyword evidence="6" id="KW-1185">Reference proteome</keyword>
<dbReference type="SUPFAM" id="SSF64288">
    <property type="entry name" value="Chorismate lyase-like"/>
    <property type="match status" value="1"/>
</dbReference>
<name>A0A6I5ZMG0_9FIRM</name>
<dbReference type="PANTHER" id="PTHR44846:SF1">
    <property type="entry name" value="MANNOSYL-D-GLYCERATE TRANSPORT_METABOLISM SYSTEM REPRESSOR MNGR-RELATED"/>
    <property type="match status" value="1"/>
</dbReference>
<dbReference type="SMART" id="SM00345">
    <property type="entry name" value="HTH_GNTR"/>
    <property type="match status" value="1"/>
</dbReference>
<dbReference type="SUPFAM" id="SSF46785">
    <property type="entry name" value="Winged helix' DNA-binding domain"/>
    <property type="match status" value="1"/>
</dbReference>
<keyword evidence="1" id="KW-0805">Transcription regulation</keyword>
<dbReference type="CDD" id="cd07377">
    <property type="entry name" value="WHTH_GntR"/>
    <property type="match status" value="1"/>
</dbReference>
<organism evidence="5 6">
    <name type="scientific">Neomoorella glycerini</name>
    <dbReference type="NCBI Taxonomy" id="55779"/>
    <lineage>
        <taxon>Bacteria</taxon>
        <taxon>Bacillati</taxon>
        <taxon>Bacillota</taxon>
        <taxon>Clostridia</taxon>
        <taxon>Neomoorellales</taxon>
        <taxon>Neomoorellaceae</taxon>
        <taxon>Neomoorella</taxon>
    </lineage>
</organism>
<dbReference type="PANTHER" id="PTHR44846">
    <property type="entry name" value="MANNOSYL-D-GLYCERATE TRANSPORT/METABOLISM SYSTEM REPRESSOR MNGR-RELATED"/>
    <property type="match status" value="1"/>
</dbReference>
<proteinExistence type="predicted"/>
<dbReference type="PROSITE" id="PS50949">
    <property type="entry name" value="HTH_GNTR"/>
    <property type="match status" value="1"/>
</dbReference>
<dbReference type="InterPro" id="IPR028978">
    <property type="entry name" value="Chorismate_lyase_/UTRA_dom_sf"/>
</dbReference>
<dbReference type="SMART" id="SM00866">
    <property type="entry name" value="UTRA"/>
    <property type="match status" value="1"/>
</dbReference>
<dbReference type="InterPro" id="IPR036390">
    <property type="entry name" value="WH_DNA-bd_sf"/>
</dbReference>
<dbReference type="Proteomes" id="UP000425916">
    <property type="component" value="Chromosome"/>
</dbReference>
<dbReference type="InterPro" id="IPR000524">
    <property type="entry name" value="Tscrpt_reg_HTH_GntR"/>
</dbReference>
<dbReference type="Pfam" id="PF07702">
    <property type="entry name" value="UTRA"/>
    <property type="match status" value="1"/>
</dbReference>
<dbReference type="Pfam" id="PF00392">
    <property type="entry name" value="GntR"/>
    <property type="match status" value="1"/>
</dbReference>